<evidence type="ECO:0000313" key="1">
    <source>
        <dbReference type="EMBL" id="RMY27836.1"/>
    </source>
</evidence>
<comment type="caution">
    <text evidence="1">The sequence shown here is derived from an EMBL/GenBank/DDBJ whole genome shotgun (WGS) entry which is preliminary data.</text>
</comment>
<sequence>RPTFEDKLNNRFDYAYRIFSLIIETLKESLTTRTTSSKLFFKQRQISRYSSYLTSYVEDVYLLALLTIYYRGLKDNVKDKLIRSSIAQDILERIIQVAIEIDNKLRKEKAYAELREKGSSKGIKREGPEYYNYYKIGHYVRDYYGRKLNIMLVKEPIDELNDRRGAYDVSKLIKELKTEPNYKAIH</sequence>
<feature type="non-terminal residue" evidence="1">
    <location>
        <position position="1"/>
    </location>
</feature>
<dbReference type="EMBL" id="QWIN01002861">
    <property type="protein sequence ID" value="RMY27836.1"/>
    <property type="molecule type" value="Genomic_DNA"/>
</dbReference>
<protein>
    <submittedName>
        <fullName evidence="1">Uncharacterized protein</fullName>
    </submittedName>
</protein>
<gene>
    <name evidence="1" type="ORF">D0865_15916</name>
</gene>
<dbReference type="OrthoDB" id="3884315at2759"/>
<evidence type="ECO:0000313" key="2">
    <source>
        <dbReference type="Proteomes" id="UP000270230"/>
    </source>
</evidence>
<organism evidence="1 2">
    <name type="scientific">Hortaea werneckii</name>
    <name type="common">Black yeast</name>
    <name type="synonym">Cladosporium werneckii</name>
    <dbReference type="NCBI Taxonomy" id="91943"/>
    <lineage>
        <taxon>Eukaryota</taxon>
        <taxon>Fungi</taxon>
        <taxon>Dikarya</taxon>
        <taxon>Ascomycota</taxon>
        <taxon>Pezizomycotina</taxon>
        <taxon>Dothideomycetes</taxon>
        <taxon>Dothideomycetidae</taxon>
        <taxon>Mycosphaerellales</taxon>
        <taxon>Teratosphaeriaceae</taxon>
        <taxon>Hortaea</taxon>
    </lineage>
</organism>
<dbReference type="VEuPathDB" id="FungiDB:BTJ68_14755"/>
<name>A0A3M7AJU4_HORWE</name>
<dbReference type="AlphaFoldDB" id="A0A3M7AJU4"/>
<dbReference type="Proteomes" id="UP000270230">
    <property type="component" value="Unassembled WGS sequence"/>
</dbReference>
<proteinExistence type="predicted"/>
<accession>A0A3M7AJU4</accession>
<reference evidence="1 2" key="1">
    <citation type="journal article" date="2018" name="BMC Genomics">
        <title>Genomic evidence for intraspecific hybridization in a clonal and extremely halotolerant yeast.</title>
        <authorList>
            <person name="Gostincar C."/>
            <person name="Stajich J.E."/>
            <person name="Zupancic J."/>
            <person name="Zalar P."/>
            <person name="Gunde-Cimerman N."/>
        </authorList>
    </citation>
    <scope>NUCLEOTIDE SEQUENCE [LARGE SCALE GENOMIC DNA]</scope>
    <source>
        <strain evidence="1 2">EXF-151</strain>
    </source>
</reference>